<feature type="compositionally biased region" description="Basic and acidic residues" evidence="1">
    <location>
        <begin position="33"/>
        <end position="50"/>
    </location>
</feature>
<dbReference type="AlphaFoldDB" id="A0AAV5UDP6"/>
<feature type="non-terminal residue" evidence="4">
    <location>
        <position position="1"/>
    </location>
</feature>
<name>A0AAV5UDP6_9BILA</name>
<feature type="compositionally biased region" description="Low complexity" evidence="1">
    <location>
        <begin position="1"/>
        <end position="20"/>
    </location>
</feature>
<evidence type="ECO:0000256" key="1">
    <source>
        <dbReference type="SAM" id="MobiDB-lite"/>
    </source>
</evidence>
<gene>
    <name evidence="2" type="ORF">PENTCL1PPCAC_23153</name>
    <name evidence="3" type="ORF">PENTCL1PPCAC_23907</name>
    <name evidence="4" type="ORF">PENTCL1PPCAC_26856</name>
    <name evidence="5" type="ORF">PENTCL1PPCAC_30708</name>
</gene>
<evidence type="ECO:0000313" key="6">
    <source>
        <dbReference type="Proteomes" id="UP001432027"/>
    </source>
</evidence>
<keyword evidence="6" id="KW-1185">Reference proteome</keyword>
<evidence type="ECO:0000313" key="2">
    <source>
        <dbReference type="EMBL" id="GMT00979.1"/>
    </source>
</evidence>
<dbReference type="Proteomes" id="UP001432027">
    <property type="component" value="Unassembled WGS sequence"/>
</dbReference>
<evidence type="ECO:0000313" key="4">
    <source>
        <dbReference type="EMBL" id="GMT04682.1"/>
    </source>
</evidence>
<protein>
    <submittedName>
        <fullName evidence="4">Uncharacterized protein</fullName>
    </submittedName>
</protein>
<dbReference type="EMBL" id="BTSX01000005">
    <property type="protein sequence ID" value="GMT01733.1"/>
    <property type="molecule type" value="Genomic_DNA"/>
</dbReference>
<evidence type="ECO:0000313" key="5">
    <source>
        <dbReference type="EMBL" id="GMT08534.1"/>
    </source>
</evidence>
<dbReference type="EMBL" id="BTSX01000006">
    <property type="protein sequence ID" value="GMT04682.1"/>
    <property type="molecule type" value="Genomic_DNA"/>
</dbReference>
<accession>A0AAV5UDP6</accession>
<evidence type="ECO:0000313" key="3">
    <source>
        <dbReference type="EMBL" id="GMT01733.1"/>
    </source>
</evidence>
<feature type="non-terminal residue" evidence="4">
    <location>
        <position position="103"/>
    </location>
</feature>
<sequence>SDYGPSTSRSARSTSSTQKKSSIHSLDGVHLPKKVEKQLKKAEKKEMKNQKRAVDFLIKHTKGATEQDRATIIAKTQAKFGLGQSPTMAADATTASSVENLEP</sequence>
<comment type="caution">
    <text evidence="4">The sequence shown here is derived from an EMBL/GenBank/DDBJ whole genome shotgun (WGS) entry which is preliminary data.</text>
</comment>
<reference evidence="4" key="1">
    <citation type="submission" date="2023-10" db="EMBL/GenBank/DDBJ databases">
        <title>Genome assembly of Pristionchus species.</title>
        <authorList>
            <person name="Yoshida K."/>
            <person name="Sommer R.J."/>
        </authorList>
    </citation>
    <scope>NUCLEOTIDE SEQUENCE</scope>
    <source>
        <strain evidence="4">RS0144</strain>
    </source>
</reference>
<proteinExistence type="predicted"/>
<organism evidence="4 6">
    <name type="scientific">Pristionchus entomophagus</name>
    <dbReference type="NCBI Taxonomy" id="358040"/>
    <lineage>
        <taxon>Eukaryota</taxon>
        <taxon>Metazoa</taxon>
        <taxon>Ecdysozoa</taxon>
        <taxon>Nematoda</taxon>
        <taxon>Chromadorea</taxon>
        <taxon>Rhabditida</taxon>
        <taxon>Rhabditina</taxon>
        <taxon>Diplogasteromorpha</taxon>
        <taxon>Diplogasteroidea</taxon>
        <taxon>Neodiplogasteridae</taxon>
        <taxon>Pristionchus</taxon>
    </lineage>
</organism>
<dbReference type="EMBL" id="BTSX01000112">
    <property type="protein sequence ID" value="GMT08534.1"/>
    <property type="molecule type" value="Genomic_DNA"/>
</dbReference>
<dbReference type="EMBL" id="BTSX01000005">
    <property type="protein sequence ID" value="GMT00979.1"/>
    <property type="molecule type" value="Genomic_DNA"/>
</dbReference>
<feature type="region of interest" description="Disordered" evidence="1">
    <location>
        <begin position="1"/>
        <end position="50"/>
    </location>
</feature>